<dbReference type="Proteomes" id="UP001144372">
    <property type="component" value="Unassembled WGS sequence"/>
</dbReference>
<accession>A0A9W6FW49</accession>
<reference evidence="1" key="1">
    <citation type="submission" date="2022-12" db="EMBL/GenBank/DDBJ databases">
        <title>Reference genome sequencing for broad-spectrum identification of bacterial and archaeal isolates by mass spectrometry.</title>
        <authorList>
            <person name="Sekiguchi Y."/>
            <person name="Tourlousse D.M."/>
        </authorList>
    </citation>
    <scope>NUCLEOTIDE SEQUENCE</scope>
    <source>
        <strain evidence="1">ASRB1</strain>
    </source>
</reference>
<dbReference type="GO" id="GO:0003677">
    <property type="term" value="F:DNA binding"/>
    <property type="evidence" value="ECO:0007669"/>
    <property type="project" value="InterPro"/>
</dbReference>
<sequence length="49" mass="6163">MWEPQYYDHAIRTDDELLDRVNYCLQNPVRRGLVEHFKEYPHWYCAYEV</sequence>
<dbReference type="Gene3D" id="3.30.70.1290">
    <property type="entry name" value="Transposase IS200-like"/>
    <property type="match status" value="1"/>
</dbReference>
<evidence type="ECO:0000313" key="1">
    <source>
        <dbReference type="EMBL" id="GLI35912.1"/>
    </source>
</evidence>
<gene>
    <name evidence="1" type="ORF">DAMNIGENAA_33450</name>
</gene>
<dbReference type="SUPFAM" id="SSF143422">
    <property type="entry name" value="Transposase IS200-like"/>
    <property type="match status" value="1"/>
</dbReference>
<evidence type="ECO:0008006" key="3">
    <source>
        <dbReference type="Google" id="ProtNLM"/>
    </source>
</evidence>
<dbReference type="AlphaFoldDB" id="A0A9W6FW49"/>
<dbReference type="EMBL" id="BSDR01000001">
    <property type="protein sequence ID" value="GLI35912.1"/>
    <property type="molecule type" value="Genomic_DNA"/>
</dbReference>
<name>A0A9W6FW49_9BACT</name>
<evidence type="ECO:0000313" key="2">
    <source>
        <dbReference type="Proteomes" id="UP001144372"/>
    </source>
</evidence>
<dbReference type="GO" id="GO:0006313">
    <property type="term" value="P:DNA transposition"/>
    <property type="evidence" value="ECO:0007669"/>
    <property type="project" value="InterPro"/>
</dbReference>
<proteinExistence type="predicted"/>
<keyword evidence="2" id="KW-1185">Reference proteome</keyword>
<dbReference type="GO" id="GO:0004803">
    <property type="term" value="F:transposase activity"/>
    <property type="evidence" value="ECO:0007669"/>
    <property type="project" value="InterPro"/>
</dbReference>
<dbReference type="InterPro" id="IPR036515">
    <property type="entry name" value="Transposase_17_sf"/>
</dbReference>
<protein>
    <recommendedName>
        <fullName evidence="3">Transposase</fullName>
    </recommendedName>
</protein>
<organism evidence="1 2">
    <name type="scientific">Desulforhabdus amnigena</name>
    <dbReference type="NCBI Taxonomy" id="40218"/>
    <lineage>
        <taxon>Bacteria</taxon>
        <taxon>Pseudomonadati</taxon>
        <taxon>Thermodesulfobacteriota</taxon>
        <taxon>Syntrophobacteria</taxon>
        <taxon>Syntrophobacterales</taxon>
        <taxon>Syntrophobacteraceae</taxon>
        <taxon>Desulforhabdus</taxon>
    </lineage>
</organism>
<comment type="caution">
    <text evidence="1">The sequence shown here is derived from an EMBL/GenBank/DDBJ whole genome shotgun (WGS) entry which is preliminary data.</text>
</comment>